<evidence type="ECO:0000313" key="3">
    <source>
        <dbReference type="Proteomes" id="UP000428260"/>
    </source>
</evidence>
<dbReference type="KEGG" id="mcos:GM418_06125"/>
<dbReference type="Proteomes" id="UP000428260">
    <property type="component" value="Chromosome"/>
</dbReference>
<feature type="transmembrane region" description="Helical" evidence="1">
    <location>
        <begin position="143"/>
        <end position="161"/>
    </location>
</feature>
<feature type="transmembrane region" description="Helical" evidence="1">
    <location>
        <begin position="65"/>
        <end position="84"/>
    </location>
</feature>
<reference evidence="2 3" key="1">
    <citation type="submission" date="2019-11" db="EMBL/GenBank/DDBJ databases">
        <authorList>
            <person name="Zheng R.K."/>
            <person name="Sun C.M."/>
        </authorList>
    </citation>
    <scope>NUCLEOTIDE SEQUENCE [LARGE SCALE GENOMIC DNA]</scope>
    <source>
        <strain evidence="2 3">WC007</strain>
    </source>
</reference>
<keyword evidence="1" id="KW-0472">Membrane</keyword>
<feature type="transmembrane region" description="Helical" evidence="1">
    <location>
        <begin position="238"/>
        <end position="256"/>
    </location>
</feature>
<name>A0A6I6JQ27_9BACT</name>
<dbReference type="Gene3D" id="2.60.120.260">
    <property type="entry name" value="Galactose-binding domain-like"/>
    <property type="match status" value="1"/>
</dbReference>
<dbReference type="Pfam" id="PF09852">
    <property type="entry name" value="DUF2079"/>
    <property type="match status" value="1"/>
</dbReference>
<evidence type="ECO:0000256" key="1">
    <source>
        <dbReference type="SAM" id="Phobius"/>
    </source>
</evidence>
<keyword evidence="3" id="KW-1185">Reference proteome</keyword>
<accession>A0A6I6JQ27</accession>
<organism evidence="2 3">
    <name type="scientific">Maribellus comscasis</name>
    <dbReference type="NCBI Taxonomy" id="2681766"/>
    <lineage>
        <taxon>Bacteria</taxon>
        <taxon>Pseudomonadati</taxon>
        <taxon>Bacteroidota</taxon>
        <taxon>Bacteroidia</taxon>
        <taxon>Marinilabiliales</taxon>
        <taxon>Prolixibacteraceae</taxon>
        <taxon>Maribellus</taxon>
    </lineage>
</organism>
<feature type="transmembrane region" description="Helical" evidence="1">
    <location>
        <begin position="206"/>
        <end position="226"/>
    </location>
</feature>
<keyword evidence="1" id="KW-0812">Transmembrane</keyword>
<dbReference type="AlphaFoldDB" id="A0A6I6JQ27"/>
<dbReference type="InterPro" id="IPR018650">
    <property type="entry name" value="STSV1_Orf64"/>
</dbReference>
<dbReference type="RefSeq" id="WP_158864193.1">
    <property type="nucleotide sequence ID" value="NZ_CP046401.1"/>
</dbReference>
<protein>
    <submittedName>
        <fullName evidence="2">DUF2079 domain-containing protein</fullName>
    </submittedName>
</protein>
<sequence>MKIRFRQKHIPYFILVFFGILLFTMGITNHYLFRTVTFDYGNYNFAFWDYSHFKISPIPYFRSNFLQDHFSFTLMYFVPVFWLLNWLTHSYTLIIIQNALILIAAWYTYKTIKLKTDNVWLGAGVLLYYFLLLGRYTSFSADVNLAIISSCFIPIFIYYFVTKKYVTALVIFILSLFSRENIPLWFIFIFIVLILENRKDKKAVKYCFSGIFISIIYFILLFKVFIPSIETKNVGYTLFNYSALGATPGEAILYILRHPVESIKLFFVNHLDDPAYNGVKAEFYLVYIISGGFVLLAKPKYLIWFIPIIAQKVLNDVPTRWGIATYYSVEVVTLLPLSVFLTLSSVKSHSFQKVLTILVCTATVSVTTHKLERSNNRIPYTLNPSKVKIYDKHFFEAPFNVKKVNRLLKQIPSQASVSASNTILPHLAQRQKIYFFPVIKDAGYIVFSVYDNNYLHSQMGNEKIRNNYLSSPDWKIAAKEFPVFLLKRDTTSSQRKESANIIFNKTDTLTCDFEKTDTISGYTLFSDGEKAEMAKYLTNEKSLSGNHSIKLSQENRYGTRIWLRNLSQYDYLEISLWGYSQEKNQVHIVAEYLKDFDFYSNESDTTNASGWQKYVLNFWIPKQTDRKDCAFFFRGSGESPVYIDDLKVVKKVLASNIP</sequence>
<feature type="transmembrane region" description="Helical" evidence="1">
    <location>
        <begin position="119"/>
        <end position="136"/>
    </location>
</feature>
<feature type="transmembrane region" description="Helical" evidence="1">
    <location>
        <begin position="284"/>
        <end position="309"/>
    </location>
</feature>
<feature type="transmembrane region" description="Helical" evidence="1">
    <location>
        <begin position="12"/>
        <end position="33"/>
    </location>
</feature>
<keyword evidence="1" id="KW-1133">Transmembrane helix</keyword>
<gene>
    <name evidence="2" type="ORF">GM418_06125</name>
</gene>
<feature type="transmembrane region" description="Helical" evidence="1">
    <location>
        <begin position="321"/>
        <end position="343"/>
    </location>
</feature>
<feature type="transmembrane region" description="Helical" evidence="1">
    <location>
        <begin position="91"/>
        <end position="107"/>
    </location>
</feature>
<feature type="transmembrane region" description="Helical" evidence="1">
    <location>
        <begin position="167"/>
        <end position="194"/>
    </location>
</feature>
<dbReference type="EMBL" id="CP046401">
    <property type="protein sequence ID" value="QGY43249.1"/>
    <property type="molecule type" value="Genomic_DNA"/>
</dbReference>
<evidence type="ECO:0000313" key="2">
    <source>
        <dbReference type="EMBL" id="QGY43249.1"/>
    </source>
</evidence>
<proteinExistence type="predicted"/>